<sequence length="78" mass="8724">MKLVVFISFLLMLSLCSSGSVEGHEIADNDLYSSNKVEELHSHRMMDYPPTGPNPGHDPTVPPHPPSDEENMKENYVN</sequence>
<feature type="signal peptide" evidence="2">
    <location>
        <begin position="1"/>
        <end position="23"/>
    </location>
</feature>
<evidence type="ECO:0000313" key="3">
    <source>
        <dbReference type="EMBL" id="KAG2329548.1"/>
    </source>
</evidence>
<accession>A0A8X7WK27</accession>
<gene>
    <name evidence="3" type="ORF">Bca52824_000728</name>
</gene>
<name>A0A8X7WK27_BRACI</name>
<dbReference type="AlphaFoldDB" id="A0A8X7WK27"/>
<feature type="chain" id="PRO_5036504285" evidence="2">
    <location>
        <begin position="24"/>
        <end position="78"/>
    </location>
</feature>
<protein>
    <submittedName>
        <fullName evidence="3">Uncharacterized protein</fullName>
    </submittedName>
</protein>
<evidence type="ECO:0000313" key="4">
    <source>
        <dbReference type="Proteomes" id="UP000886595"/>
    </source>
</evidence>
<reference evidence="3 4" key="1">
    <citation type="submission" date="2020-02" db="EMBL/GenBank/DDBJ databases">
        <authorList>
            <person name="Ma Q."/>
            <person name="Huang Y."/>
            <person name="Song X."/>
            <person name="Pei D."/>
        </authorList>
    </citation>
    <scope>NUCLEOTIDE SEQUENCE [LARGE SCALE GENOMIC DNA]</scope>
    <source>
        <strain evidence="3">Sxm20200214</strain>
        <tissue evidence="3">Leaf</tissue>
    </source>
</reference>
<feature type="compositionally biased region" description="Basic and acidic residues" evidence="1">
    <location>
        <begin position="66"/>
        <end position="78"/>
    </location>
</feature>
<keyword evidence="4" id="KW-1185">Reference proteome</keyword>
<dbReference type="OrthoDB" id="1104755at2759"/>
<evidence type="ECO:0000256" key="2">
    <source>
        <dbReference type="SAM" id="SignalP"/>
    </source>
</evidence>
<comment type="caution">
    <text evidence="3">The sequence shown here is derived from an EMBL/GenBank/DDBJ whole genome shotgun (WGS) entry which is preliminary data.</text>
</comment>
<keyword evidence="2" id="KW-0732">Signal</keyword>
<proteinExistence type="predicted"/>
<organism evidence="3 4">
    <name type="scientific">Brassica carinata</name>
    <name type="common">Ethiopian mustard</name>
    <name type="synonym">Abyssinian cabbage</name>
    <dbReference type="NCBI Taxonomy" id="52824"/>
    <lineage>
        <taxon>Eukaryota</taxon>
        <taxon>Viridiplantae</taxon>
        <taxon>Streptophyta</taxon>
        <taxon>Embryophyta</taxon>
        <taxon>Tracheophyta</taxon>
        <taxon>Spermatophyta</taxon>
        <taxon>Magnoliopsida</taxon>
        <taxon>eudicotyledons</taxon>
        <taxon>Gunneridae</taxon>
        <taxon>Pentapetalae</taxon>
        <taxon>rosids</taxon>
        <taxon>malvids</taxon>
        <taxon>Brassicales</taxon>
        <taxon>Brassicaceae</taxon>
        <taxon>Brassiceae</taxon>
        <taxon>Brassica</taxon>
    </lineage>
</organism>
<feature type="region of interest" description="Disordered" evidence="1">
    <location>
        <begin position="38"/>
        <end position="78"/>
    </location>
</feature>
<dbReference type="Proteomes" id="UP000886595">
    <property type="component" value="Unassembled WGS sequence"/>
</dbReference>
<dbReference type="EMBL" id="JAAMPC010000001">
    <property type="protein sequence ID" value="KAG2329548.1"/>
    <property type="molecule type" value="Genomic_DNA"/>
</dbReference>
<evidence type="ECO:0000256" key="1">
    <source>
        <dbReference type="SAM" id="MobiDB-lite"/>
    </source>
</evidence>